<proteinExistence type="predicted"/>
<reference evidence="2" key="1">
    <citation type="journal article" date="2012" name="Nature">
        <title>The oyster genome reveals stress adaptation and complexity of shell formation.</title>
        <authorList>
            <person name="Zhang G."/>
            <person name="Fang X."/>
            <person name="Guo X."/>
            <person name="Li L."/>
            <person name="Luo R."/>
            <person name="Xu F."/>
            <person name="Yang P."/>
            <person name="Zhang L."/>
            <person name="Wang X."/>
            <person name="Qi H."/>
            <person name="Xiong Z."/>
            <person name="Que H."/>
            <person name="Xie Y."/>
            <person name="Holland P.W."/>
            <person name="Paps J."/>
            <person name="Zhu Y."/>
            <person name="Wu F."/>
            <person name="Chen Y."/>
            <person name="Wang J."/>
            <person name="Peng C."/>
            <person name="Meng J."/>
            <person name="Yang L."/>
            <person name="Liu J."/>
            <person name="Wen B."/>
            <person name="Zhang N."/>
            <person name="Huang Z."/>
            <person name="Zhu Q."/>
            <person name="Feng Y."/>
            <person name="Mount A."/>
            <person name="Hedgecock D."/>
            <person name="Xu Z."/>
            <person name="Liu Y."/>
            <person name="Domazet-Loso T."/>
            <person name="Du Y."/>
            <person name="Sun X."/>
            <person name="Zhang S."/>
            <person name="Liu B."/>
            <person name="Cheng P."/>
            <person name="Jiang X."/>
            <person name="Li J."/>
            <person name="Fan D."/>
            <person name="Wang W."/>
            <person name="Fu W."/>
            <person name="Wang T."/>
            <person name="Wang B."/>
            <person name="Zhang J."/>
            <person name="Peng Z."/>
            <person name="Li Y."/>
            <person name="Li N."/>
            <person name="Wang J."/>
            <person name="Chen M."/>
            <person name="He Y."/>
            <person name="Tan F."/>
            <person name="Song X."/>
            <person name="Zheng Q."/>
            <person name="Huang R."/>
            <person name="Yang H."/>
            <person name="Du X."/>
            <person name="Chen L."/>
            <person name="Yang M."/>
            <person name="Gaffney P.M."/>
            <person name="Wang S."/>
            <person name="Luo L."/>
            <person name="She Z."/>
            <person name="Ming Y."/>
            <person name="Huang W."/>
            <person name="Zhang S."/>
            <person name="Huang B."/>
            <person name="Zhang Y."/>
            <person name="Qu T."/>
            <person name="Ni P."/>
            <person name="Miao G."/>
            <person name="Wang J."/>
            <person name="Wang Q."/>
            <person name="Steinberg C.E."/>
            <person name="Wang H."/>
            <person name="Li N."/>
            <person name="Qian L."/>
            <person name="Zhang G."/>
            <person name="Li Y."/>
            <person name="Yang H."/>
            <person name="Liu X."/>
            <person name="Wang J."/>
            <person name="Yin Y."/>
            <person name="Wang J."/>
        </authorList>
    </citation>
    <scope>NUCLEOTIDE SEQUENCE [LARGE SCALE GENOMIC DNA]</scope>
    <source>
        <strain evidence="2">05x7-T-G4-1.051#20</strain>
    </source>
</reference>
<gene>
    <name evidence="2" type="ORF">CGI_10022576</name>
</gene>
<protein>
    <submittedName>
        <fullName evidence="2">Uncharacterized protein</fullName>
    </submittedName>
</protein>
<feature type="region of interest" description="Disordered" evidence="1">
    <location>
        <begin position="248"/>
        <end position="269"/>
    </location>
</feature>
<accession>K1R2R4</accession>
<dbReference type="EMBL" id="JH817161">
    <property type="protein sequence ID" value="EKC35445.1"/>
    <property type="molecule type" value="Genomic_DNA"/>
</dbReference>
<dbReference type="InParanoid" id="K1R2R4"/>
<dbReference type="Gene3D" id="3.40.50.300">
    <property type="entry name" value="P-loop containing nucleotide triphosphate hydrolases"/>
    <property type="match status" value="1"/>
</dbReference>
<organism evidence="2">
    <name type="scientific">Magallana gigas</name>
    <name type="common">Pacific oyster</name>
    <name type="synonym">Crassostrea gigas</name>
    <dbReference type="NCBI Taxonomy" id="29159"/>
    <lineage>
        <taxon>Eukaryota</taxon>
        <taxon>Metazoa</taxon>
        <taxon>Spiralia</taxon>
        <taxon>Lophotrochozoa</taxon>
        <taxon>Mollusca</taxon>
        <taxon>Bivalvia</taxon>
        <taxon>Autobranchia</taxon>
        <taxon>Pteriomorphia</taxon>
        <taxon>Ostreida</taxon>
        <taxon>Ostreoidea</taxon>
        <taxon>Ostreidae</taxon>
        <taxon>Magallana</taxon>
    </lineage>
</organism>
<name>K1R2R4_MAGGI</name>
<dbReference type="HOGENOM" id="CLU_1035317_0_0_1"/>
<evidence type="ECO:0000256" key="1">
    <source>
        <dbReference type="SAM" id="MobiDB-lite"/>
    </source>
</evidence>
<evidence type="ECO:0000313" key="2">
    <source>
        <dbReference type="EMBL" id="EKC35445.1"/>
    </source>
</evidence>
<sequence>MCGISFFLSWSKKWLTHRIDSSTETLKYPCWHRQKMENDRLTDKEKENVANYIARNLRRWFSVIGVFEKCDESMAMFEHALGETFSKCSSNRNVRSFQEETMMTNKAHLLSNEDRLSEDDDSEEYEDDIDMLRDDFYVQRALSPSNTIYAEAKRCTFFQVSNILAAKRVQAYRIQANTIEVVQIFSINVNSDQDYQRYASRRKSSVVREISGRIHSVLNREEEEDVDSSVDGVFRLRGEIDIRDVVPSDSQPTVEAQHFQRRGSSLTNG</sequence>
<dbReference type="InterPro" id="IPR027417">
    <property type="entry name" value="P-loop_NTPase"/>
</dbReference>
<dbReference type="AlphaFoldDB" id="K1R2R4"/>